<reference evidence="2 3" key="1">
    <citation type="submission" date="2023-09" db="EMBL/GenBank/DDBJ databases">
        <title>Pangenome analysis of Batrachochytrium dendrobatidis and related Chytrids.</title>
        <authorList>
            <person name="Yacoub M.N."/>
            <person name="Stajich J.E."/>
            <person name="James T.Y."/>
        </authorList>
    </citation>
    <scope>NUCLEOTIDE SEQUENCE [LARGE SCALE GENOMIC DNA]</scope>
    <source>
        <strain evidence="2 3">JEL0888</strain>
    </source>
</reference>
<keyword evidence="3" id="KW-1185">Reference proteome</keyword>
<dbReference type="Proteomes" id="UP001527925">
    <property type="component" value="Unassembled WGS sequence"/>
</dbReference>
<feature type="region of interest" description="Disordered" evidence="1">
    <location>
        <begin position="228"/>
        <end position="251"/>
    </location>
</feature>
<name>A0ABR4N6Z6_9FUNG</name>
<feature type="compositionally biased region" description="Low complexity" evidence="1">
    <location>
        <begin position="67"/>
        <end position="84"/>
    </location>
</feature>
<organism evidence="2 3">
    <name type="scientific">Polyrhizophydium stewartii</name>
    <dbReference type="NCBI Taxonomy" id="2732419"/>
    <lineage>
        <taxon>Eukaryota</taxon>
        <taxon>Fungi</taxon>
        <taxon>Fungi incertae sedis</taxon>
        <taxon>Chytridiomycota</taxon>
        <taxon>Chytridiomycota incertae sedis</taxon>
        <taxon>Chytridiomycetes</taxon>
        <taxon>Rhizophydiales</taxon>
        <taxon>Rhizophydiales incertae sedis</taxon>
        <taxon>Polyrhizophydium</taxon>
    </lineage>
</organism>
<evidence type="ECO:0000256" key="1">
    <source>
        <dbReference type="SAM" id="MobiDB-lite"/>
    </source>
</evidence>
<evidence type="ECO:0000313" key="2">
    <source>
        <dbReference type="EMBL" id="KAL2915322.1"/>
    </source>
</evidence>
<feature type="region of interest" description="Disordered" evidence="1">
    <location>
        <begin position="67"/>
        <end position="105"/>
    </location>
</feature>
<feature type="compositionally biased region" description="Low complexity" evidence="1">
    <location>
        <begin position="228"/>
        <end position="241"/>
    </location>
</feature>
<comment type="caution">
    <text evidence="2">The sequence shown here is derived from an EMBL/GenBank/DDBJ whole genome shotgun (WGS) entry which is preliminary data.</text>
</comment>
<accession>A0ABR4N6Z6</accession>
<protein>
    <submittedName>
        <fullName evidence="2">Uncharacterized protein</fullName>
    </submittedName>
</protein>
<proteinExistence type="predicted"/>
<gene>
    <name evidence="2" type="ORF">HK105_205187</name>
</gene>
<feature type="compositionally biased region" description="Pro residues" evidence="1">
    <location>
        <begin position="85"/>
        <end position="94"/>
    </location>
</feature>
<feature type="compositionally biased region" description="Low complexity" evidence="1">
    <location>
        <begin position="95"/>
        <end position="105"/>
    </location>
</feature>
<sequence>MRAGFFGARSLARTCRRMRAVLSVPAAWADYPALSPDVIENSVTVVTKIHAFDHLIFGEWRGGSSRPSSATASAAPSAAASAAPSPAPSAPPSASPSRSASTARLASGGLVPDPVEVFFVHKTFLEQYDFLGGISFRMDAAGHAEADFFDHRERLDCYLDDVRQRVQQGTLPPPLAPLPAAAPALPADPAGGARVPHSCAACAHYDTQTTLKSVFAFDHASPHRSPAAIAAAASDALQTSTDDARDDDHDDDGAVTYVHRFADARRVLRVTVRPVAARLASEHLPFVTVNRWAVDGNPLGPRDAAAFRHLVLRGRAPPRHLH</sequence>
<dbReference type="EMBL" id="JADGIZ020000025">
    <property type="protein sequence ID" value="KAL2915322.1"/>
    <property type="molecule type" value="Genomic_DNA"/>
</dbReference>
<evidence type="ECO:0000313" key="3">
    <source>
        <dbReference type="Proteomes" id="UP001527925"/>
    </source>
</evidence>